<evidence type="ECO:0000259" key="1">
    <source>
        <dbReference type="PROSITE" id="PS50206"/>
    </source>
</evidence>
<dbReference type="AlphaFoldDB" id="A3ZSX2"/>
<sequence>MRKWTICWALIGGIVITGVLVTKTMLTNEVKAAESENSVGLNSDAKRENPLIDFDGHLKQALQAREVRAKRRVSEQEFLEMSQDPATLVLDARSASMYKLLHVEGAVNLPYTEFTAASLAQVIPTPETRVLIYCNNNFKNAPAAFAPKNAFVSLNINTYVALHSYGYKNVYELKPLLDRNTTQIEFAGAEVDANKSTASPTARSETP</sequence>
<protein>
    <submittedName>
        <fullName evidence="2">Rhodanese-related thiosulfate sulfur transferase</fullName>
    </submittedName>
</protein>
<dbReference type="PROSITE" id="PS50206">
    <property type="entry name" value="RHODANESE_3"/>
    <property type="match status" value="1"/>
</dbReference>
<dbReference type="SUPFAM" id="SSF52821">
    <property type="entry name" value="Rhodanese/Cell cycle control phosphatase"/>
    <property type="match status" value="1"/>
</dbReference>
<dbReference type="Proteomes" id="UP000004358">
    <property type="component" value="Unassembled WGS sequence"/>
</dbReference>
<dbReference type="HOGENOM" id="CLU_110200_0_0_0"/>
<dbReference type="GO" id="GO:0016740">
    <property type="term" value="F:transferase activity"/>
    <property type="evidence" value="ECO:0007669"/>
    <property type="project" value="UniProtKB-KW"/>
</dbReference>
<dbReference type="Pfam" id="PF00581">
    <property type="entry name" value="Rhodanese"/>
    <property type="match status" value="1"/>
</dbReference>
<dbReference type="InterPro" id="IPR001763">
    <property type="entry name" value="Rhodanese-like_dom"/>
</dbReference>
<dbReference type="CDD" id="cd00158">
    <property type="entry name" value="RHOD"/>
    <property type="match status" value="1"/>
</dbReference>
<organism evidence="2 3">
    <name type="scientific">Blastopirellula marina DSM 3645</name>
    <dbReference type="NCBI Taxonomy" id="314230"/>
    <lineage>
        <taxon>Bacteria</taxon>
        <taxon>Pseudomonadati</taxon>
        <taxon>Planctomycetota</taxon>
        <taxon>Planctomycetia</taxon>
        <taxon>Pirellulales</taxon>
        <taxon>Pirellulaceae</taxon>
        <taxon>Blastopirellula</taxon>
    </lineage>
</organism>
<dbReference type="Gene3D" id="3.40.250.10">
    <property type="entry name" value="Rhodanese-like domain"/>
    <property type="match status" value="1"/>
</dbReference>
<gene>
    <name evidence="2" type="ORF">DSM3645_11152</name>
</gene>
<dbReference type="eggNOG" id="COG2897">
    <property type="taxonomic scope" value="Bacteria"/>
</dbReference>
<dbReference type="InterPro" id="IPR036873">
    <property type="entry name" value="Rhodanese-like_dom_sf"/>
</dbReference>
<dbReference type="EMBL" id="AANZ01000009">
    <property type="protein sequence ID" value="EAQ80398.1"/>
    <property type="molecule type" value="Genomic_DNA"/>
</dbReference>
<evidence type="ECO:0000313" key="3">
    <source>
        <dbReference type="Proteomes" id="UP000004358"/>
    </source>
</evidence>
<comment type="caution">
    <text evidence="2">The sequence shown here is derived from an EMBL/GenBank/DDBJ whole genome shotgun (WGS) entry which is preliminary data.</text>
</comment>
<dbReference type="RefSeq" id="WP_002655827.1">
    <property type="nucleotide sequence ID" value="NZ_CH672377.1"/>
</dbReference>
<reference evidence="2 3" key="1">
    <citation type="submission" date="2006-02" db="EMBL/GenBank/DDBJ databases">
        <authorList>
            <person name="Amann R."/>
            <person name="Ferriera S."/>
            <person name="Johnson J."/>
            <person name="Kravitz S."/>
            <person name="Halpern A."/>
            <person name="Remington K."/>
            <person name="Beeson K."/>
            <person name="Tran B."/>
            <person name="Rogers Y.-H."/>
            <person name="Friedman R."/>
            <person name="Venter J.C."/>
        </authorList>
    </citation>
    <scope>NUCLEOTIDE SEQUENCE [LARGE SCALE GENOMIC DNA]</scope>
    <source>
        <strain evidence="2 3">DSM 3645</strain>
    </source>
</reference>
<proteinExistence type="predicted"/>
<accession>A3ZSX2</accession>
<name>A3ZSX2_9BACT</name>
<feature type="domain" description="Rhodanese" evidence="1">
    <location>
        <begin position="83"/>
        <end position="178"/>
    </location>
</feature>
<evidence type="ECO:0000313" key="2">
    <source>
        <dbReference type="EMBL" id="EAQ80398.1"/>
    </source>
</evidence>
<keyword evidence="2" id="KW-0808">Transferase</keyword>
<dbReference type="STRING" id="314230.DSM3645_11152"/>